<evidence type="ECO:0000313" key="1">
    <source>
        <dbReference type="EMBL" id="PLX19535.1"/>
    </source>
</evidence>
<sequence length="422" mass="48783">MKELFLDLHSHSGYSGGVGQITIPRIIEGMNLKGIDIFGSGDCLHLKWLETLQSEFVFDKSGVFYSKLDKEKGFILQTEVIFTFPYLKTSRRKLFHIIILFPGFESVFKTRKVMESMGVSLNIGRPFLKFDKVSHLAFFIKQIKEIDENIEFIPAHVMTPQGIFGSNNPLFHLEEMFGDSKDFIKIIETGLSADPEMLSKIEELNDINFISNSDCHSPYLYRLGREFTKVLVKDISYKSILEALKDKGRTFTYEFPPAEGKFFLTGHRKGKKGHEEKVCVFSPDYTPSDRNCPICKKKLTIGVYEQLLEIIRHQSAKGYIKRDNFKKLIPLVDVVRETLGVRSYTQKVIEQTKRLINIYGSEVLFWENYSIEDIEKLDLNDNIIRSITLIDRGDFSYFPGFDGEYGKLMIGKEIDYKQIEIR</sequence>
<reference evidence="1 2" key="1">
    <citation type="submission" date="2017-11" db="EMBL/GenBank/DDBJ databases">
        <title>Genome-resolved metagenomics identifies genetic mobility, metabolic interactions, and unexpected diversity in perchlorate-reducing communities.</title>
        <authorList>
            <person name="Barnum T.P."/>
            <person name="Figueroa I.A."/>
            <person name="Carlstrom C.I."/>
            <person name="Lucas L.N."/>
            <person name="Engelbrektson A.L."/>
            <person name="Coates J.D."/>
        </authorList>
    </citation>
    <scope>NUCLEOTIDE SEQUENCE [LARGE SCALE GENOMIC DNA]</scope>
    <source>
        <strain evidence="1">BM706</strain>
    </source>
</reference>
<organism evidence="1 2">
    <name type="scientific">Muiribacterium halophilum</name>
    <dbReference type="NCBI Taxonomy" id="2053465"/>
    <lineage>
        <taxon>Bacteria</taxon>
        <taxon>Candidatus Muiribacteriota</taxon>
        <taxon>Candidatus Muiribacteriia</taxon>
        <taxon>Candidatus Muiribacteriales</taxon>
        <taxon>Candidatus Muiribacteriaceae</taxon>
        <taxon>Candidatus Muiribacterium</taxon>
    </lineage>
</organism>
<dbReference type="CDD" id="cd19067">
    <property type="entry name" value="PfuEndoQ-like"/>
    <property type="match status" value="1"/>
</dbReference>
<dbReference type="PANTHER" id="PTHR40084:SF1">
    <property type="entry name" value="PHOSPHOTRANSFERASE"/>
    <property type="match status" value="1"/>
</dbReference>
<dbReference type="InterPro" id="IPR016195">
    <property type="entry name" value="Pol/histidinol_Pase-like"/>
</dbReference>
<evidence type="ECO:0000313" key="2">
    <source>
        <dbReference type="Proteomes" id="UP000234857"/>
    </source>
</evidence>
<protein>
    <recommendedName>
        <fullName evidence="3">DNA helicase UvrD</fullName>
    </recommendedName>
</protein>
<accession>A0A2N5ZLF8</accession>
<comment type="caution">
    <text evidence="1">The sequence shown here is derived from an EMBL/GenBank/DDBJ whole genome shotgun (WGS) entry which is preliminary data.</text>
</comment>
<dbReference type="Gene3D" id="3.20.20.140">
    <property type="entry name" value="Metal-dependent hydrolases"/>
    <property type="match status" value="1"/>
</dbReference>
<evidence type="ECO:0008006" key="3">
    <source>
        <dbReference type="Google" id="ProtNLM"/>
    </source>
</evidence>
<dbReference type="PANTHER" id="PTHR40084">
    <property type="entry name" value="PHOSPHOHYDROLASE, PHP FAMILY"/>
    <property type="match status" value="1"/>
</dbReference>
<name>A0A2N5ZLF8_MUIH1</name>
<proteinExistence type="predicted"/>
<dbReference type="AlphaFoldDB" id="A0A2N5ZLF8"/>
<dbReference type="EMBL" id="PKTG01000025">
    <property type="protein sequence ID" value="PLX19535.1"/>
    <property type="molecule type" value="Genomic_DNA"/>
</dbReference>
<gene>
    <name evidence="1" type="ORF">C0601_01380</name>
</gene>
<dbReference type="SUPFAM" id="SSF89550">
    <property type="entry name" value="PHP domain-like"/>
    <property type="match status" value="1"/>
</dbReference>
<dbReference type="Proteomes" id="UP000234857">
    <property type="component" value="Unassembled WGS sequence"/>
</dbReference>